<dbReference type="Gene3D" id="3.40.50.300">
    <property type="entry name" value="P-loop containing nucleotide triphosphate hydrolases"/>
    <property type="match status" value="1"/>
</dbReference>
<evidence type="ECO:0000313" key="3">
    <source>
        <dbReference type="Proteomes" id="UP000199502"/>
    </source>
</evidence>
<dbReference type="EMBL" id="FMVT01000008">
    <property type="protein sequence ID" value="SCY71739.1"/>
    <property type="molecule type" value="Genomic_DNA"/>
</dbReference>
<dbReference type="PANTHER" id="PTHR40072:SF1">
    <property type="entry name" value="MOLYBDOPTERIN-GUANINE DINUCLEOTIDE BIOSYNTHESIS ADAPTER PROTEIN"/>
    <property type="match status" value="1"/>
</dbReference>
<organism evidence="2 3">
    <name type="scientific">Paracoccus tibetensis</name>
    <dbReference type="NCBI Taxonomy" id="336292"/>
    <lineage>
        <taxon>Bacteria</taxon>
        <taxon>Pseudomonadati</taxon>
        <taxon>Pseudomonadota</taxon>
        <taxon>Alphaproteobacteria</taxon>
        <taxon>Rhodobacterales</taxon>
        <taxon>Paracoccaceae</taxon>
        <taxon>Paracoccus</taxon>
    </lineage>
</organism>
<dbReference type="NCBIfam" id="TIGR00176">
    <property type="entry name" value="mobB"/>
    <property type="match status" value="1"/>
</dbReference>
<dbReference type="CDD" id="cd03116">
    <property type="entry name" value="MobB"/>
    <property type="match status" value="1"/>
</dbReference>
<proteinExistence type="predicted"/>
<dbReference type="RefSeq" id="WP_090744801.1">
    <property type="nucleotide sequence ID" value="NZ_FMVT01000008.1"/>
</dbReference>
<dbReference type="SUPFAM" id="SSF52540">
    <property type="entry name" value="P-loop containing nucleoside triphosphate hydrolases"/>
    <property type="match status" value="1"/>
</dbReference>
<dbReference type="OrthoDB" id="9804758at2"/>
<dbReference type="InterPro" id="IPR004435">
    <property type="entry name" value="MobB_dom"/>
</dbReference>
<dbReference type="Proteomes" id="UP000199502">
    <property type="component" value="Unassembled WGS sequence"/>
</dbReference>
<accession>A0A1G5I811</accession>
<dbReference type="InterPro" id="IPR027417">
    <property type="entry name" value="P-loop_NTPase"/>
</dbReference>
<gene>
    <name evidence="2" type="ORF">SAMN05660710_02469</name>
</gene>
<reference evidence="2 3" key="1">
    <citation type="submission" date="2016-10" db="EMBL/GenBank/DDBJ databases">
        <authorList>
            <person name="de Groot N.N."/>
        </authorList>
    </citation>
    <scope>NUCLEOTIDE SEQUENCE [LARGE SCALE GENOMIC DNA]</scope>
    <source>
        <strain evidence="2 3">CGMCC 1.8925</strain>
    </source>
</reference>
<dbReference type="InterPro" id="IPR052539">
    <property type="entry name" value="MGD_biosynthesis_adapter"/>
</dbReference>
<dbReference type="GO" id="GO:0006777">
    <property type="term" value="P:Mo-molybdopterin cofactor biosynthetic process"/>
    <property type="evidence" value="ECO:0007669"/>
    <property type="project" value="InterPro"/>
</dbReference>
<evidence type="ECO:0000259" key="1">
    <source>
        <dbReference type="Pfam" id="PF03205"/>
    </source>
</evidence>
<dbReference type="GO" id="GO:0005525">
    <property type="term" value="F:GTP binding"/>
    <property type="evidence" value="ECO:0007669"/>
    <property type="project" value="InterPro"/>
</dbReference>
<sequence length="164" mass="17985">MKVFGITGWKNTGKTTLTERLVAEMVGRGLRVSTVKHAHHDAQIDQPGRDSHRHRMAGAGQVILASPRRWALMTELAPDAPEPPLEALLARLDPCDLVLVEGYKSAAHPKIETYRAAIGRDLLAAANPSIRAIARDVPLDHPLPQFDLDDIAAIATFILHETRI</sequence>
<protein>
    <submittedName>
        <fullName evidence="2">Molybdopterin guanine dinucleotide biosynthesis accessory protein MobB</fullName>
    </submittedName>
</protein>
<dbReference type="Pfam" id="PF03205">
    <property type="entry name" value="MobB"/>
    <property type="match status" value="1"/>
</dbReference>
<evidence type="ECO:0000313" key="2">
    <source>
        <dbReference type="EMBL" id="SCY71739.1"/>
    </source>
</evidence>
<dbReference type="STRING" id="336292.SAMN05660710_02469"/>
<dbReference type="PANTHER" id="PTHR40072">
    <property type="entry name" value="MOLYBDOPTERIN-GUANINE DINUCLEOTIDE BIOSYNTHESIS ADAPTER PROTEIN-RELATED"/>
    <property type="match status" value="1"/>
</dbReference>
<name>A0A1G5I811_9RHOB</name>
<dbReference type="AlphaFoldDB" id="A0A1G5I811"/>
<feature type="domain" description="Molybdopterin-guanine dinucleotide biosynthesis protein B (MobB)" evidence="1">
    <location>
        <begin position="3"/>
        <end position="136"/>
    </location>
</feature>
<keyword evidence="3" id="KW-1185">Reference proteome</keyword>